<dbReference type="Gene3D" id="3.40.50.2000">
    <property type="entry name" value="Glycogen Phosphorylase B"/>
    <property type="match status" value="1"/>
</dbReference>
<dbReference type="Proteomes" id="UP001391051">
    <property type="component" value="Unassembled WGS sequence"/>
</dbReference>
<gene>
    <name evidence="3" type="ORF">PG986_007139</name>
</gene>
<dbReference type="RefSeq" id="XP_066699473.1">
    <property type="nucleotide sequence ID" value="XM_066843361.1"/>
</dbReference>
<keyword evidence="4" id="KW-1185">Reference proteome</keyword>
<protein>
    <recommendedName>
        <fullName evidence="2">Glycosyl transferase family 1 domain-containing protein</fullName>
    </recommendedName>
</protein>
<keyword evidence="1" id="KW-0328">Glycosyltransferase</keyword>
<evidence type="ECO:0000313" key="4">
    <source>
        <dbReference type="Proteomes" id="UP001391051"/>
    </source>
</evidence>
<accession>A0ABR1QBP7</accession>
<dbReference type="EMBL" id="JAQQWE010000005">
    <property type="protein sequence ID" value="KAK7951411.1"/>
    <property type="molecule type" value="Genomic_DNA"/>
</dbReference>
<evidence type="ECO:0000256" key="1">
    <source>
        <dbReference type="ARBA" id="ARBA00022676"/>
    </source>
</evidence>
<organism evidence="3 4">
    <name type="scientific">Apiospora aurea</name>
    <dbReference type="NCBI Taxonomy" id="335848"/>
    <lineage>
        <taxon>Eukaryota</taxon>
        <taxon>Fungi</taxon>
        <taxon>Dikarya</taxon>
        <taxon>Ascomycota</taxon>
        <taxon>Pezizomycotina</taxon>
        <taxon>Sordariomycetes</taxon>
        <taxon>Xylariomycetidae</taxon>
        <taxon>Amphisphaeriales</taxon>
        <taxon>Apiosporaceae</taxon>
        <taxon>Apiospora</taxon>
    </lineage>
</organism>
<keyword evidence="1" id="KW-0808">Transferase</keyword>
<evidence type="ECO:0000259" key="2">
    <source>
        <dbReference type="Pfam" id="PF00534"/>
    </source>
</evidence>
<feature type="domain" description="Glycosyl transferase family 1" evidence="2">
    <location>
        <begin position="3"/>
        <end position="102"/>
    </location>
</feature>
<dbReference type="SUPFAM" id="SSF53756">
    <property type="entry name" value="UDP-Glycosyltransferase/glycogen phosphorylase"/>
    <property type="match status" value="1"/>
</dbReference>
<reference evidence="3 4" key="1">
    <citation type="submission" date="2023-01" db="EMBL/GenBank/DDBJ databases">
        <title>Analysis of 21 Apiospora genomes using comparative genomics revels a genus with tremendous synthesis potential of carbohydrate active enzymes and secondary metabolites.</title>
        <authorList>
            <person name="Sorensen T."/>
        </authorList>
    </citation>
    <scope>NUCLEOTIDE SEQUENCE [LARGE SCALE GENOMIC DNA]</scope>
    <source>
        <strain evidence="3 4">CBS 24483</strain>
    </source>
</reference>
<name>A0ABR1QBP7_9PEZI</name>
<dbReference type="Pfam" id="PF00534">
    <property type="entry name" value="Glycos_transf_1"/>
    <property type="match status" value="1"/>
</dbReference>
<evidence type="ECO:0000313" key="3">
    <source>
        <dbReference type="EMBL" id="KAK7951411.1"/>
    </source>
</evidence>
<dbReference type="GeneID" id="92076423"/>
<comment type="caution">
    <text evidence="3">The sequence shown here is derived from an EMBL/GenBank/DDBJ whole genome shotgun (WGS) entry which is preliminary data.</text>
</comment>
<dbReference type="InterPro" id="IPR001296">
    <property type="entry name" value="Glyco_trans_1"/>
</dbReference>
<sequence length="128" mass="14560">MDEAWQRIKVLLVPSVWFEAWGIVVVEAHIRGIPVISSDAGALPETMRSLDHVIPVHAIDGKRQGNTTTYVIPEQDISLWVETLNELMGNRARYEQLASEVRNATRDWLEHLDEAALERWMVAARSKS</sequence>
<proteinExistence type="predicted"/>